<dbReference type="EMBL" id="NIGF01000023">
    <property type="protein sequence ID" value="PQV62721.1"/>
    <property type="molecule type" value="Genomic_DNA"/>
</dbReference>
<dbReference type="SMART" id="SM00859">
    <property type="entry name" value="Semialdhyde_dh"/>
    <property type="match status" value="1"/>
</dbReference>
<dbReference type="PANTHER" id="PTHR32338">
    <property type="entry name" value="N-ACETYL-GAMMA-GLUTAMYL-PHOSPHATE REDUCTASE, CHLOROPLASTIC-RELATED-RELATED"/>
    <property type="match status" value="1"/>
</dbReference>
<dbReference type="GO" id="GO:0070401">
    <property type="term" value="F:NADP+ binding"/>
    <property type="evidence" value="ECO:0007669"/>
    <property type="project" value="InterPro"/>
</dbReference>
<feature type="active site" evidence="7 8">
    <location>
        <position position="158"/>
    </location>
</feature>
<dbReference type="EC" id="1.2.1.38" evidence="7"/>
<comment type="pathway">
    <text evidence="1 7">Amino-acid biosynthesis; L-arginine biosynthesis; N(2)-acetyl-L-ornithine from L-glutamate: step 3/4.</text>
</comment>
<dbReference type="CDD" id="cd23934">
    <property type="entry name" value="AGPR_1_C"/>
    <property type="match status" value="1"/>
</dbReference>
<sequence length="361" mass="38606">MNEKVKDKIKVGLIGASGYTGSELARLLSAHPNAELVAATASGERVGQKLSTLFPSLRGVCDLDLEALDLDSLAAKCEIVILALGHGKALEIAPALLQKGVRVIDLGADFRLRDAEIYKKWYHLTHTAPEALAEAVYGLPELFREEIKSAKLVANPGCYPTSAILALAPLITAEVIETHSIIVDSASGVSGAGRAAFGVGTHYPEIFGDFKAYGVASHRHTPEIEQGLEDAAPNSNDSKKRVLVTFTAHLLPVARGILSTCYATPLKTTSREEVHHIVAEKYRNEPFVRVLPLGEFPQLKHVVGSNFCDIGIEVDARTGRIILISAEDNLLKGASGQAIQNLNLMCGFEETAGLQGAAIFP</sequence>
<evidence type="ECO:0000256" key="5">
    <source>
        <dbReference type="ARBA" id="ARBA00023002"/>
    </source>
</evidence>
<dbReference type="HAMAP" id="MF_00150">
    <property type="entry name" value="ArgC_type1"/>
    <property type="match status" value="1"/>
</dbReference>
<dbReference type="InterPro" id="IPR050085">
    <property type="entry name" value="AGPR"/>
</dbReference>
<keyword evidence="7" id="KW-0963">Cytoplasm</keyword>
<dbReference type="InterPro" id="IPR036291">
    <property type="entry name" value="NAD(P)-bd_dom_sf"/>
</dbReference>
<evidence type="ECO:0000256" key="3">
    <source>
        <dbReference type="ARBA" id="ARBA00022605"/>
    </source>
</evidence>
<dbReference type="RefSeq" id="WP_106381106.1">
    <property type="nucleotide sequence ID" value="NZ_NIGF01000023.1"/>
</dbReference>
<dbReference type="GO" id="GO:0005737">
    <property type="term" value="C:cytoplasm"/>
    <property type="evidence" value="ECO:0007669"/>
    <property type="project" value="UniProtKB-SubCell"/>
</dbReference>
<organism evidence="10 11">
    <name type="scientific">Abditibacterium utsteinense</name>
    <dbReference type="NCBI Taxonomy" id="1960156"/>
    <lineage>
        <taxon>Bacteria</taxon>
        <taxon>Pseudomonadati</taxon>
        <taxon>Abditibacteriota</taxon>
        <taxon>Abditibacteriia</taxon>
        <taxon>Abditibacteriales</taxon>
        <taxon>Abditibacteriaceae</taxon>
        <taxon>Abditibacterium</taxon>
    </lineage>
</organism>
<dbReference type="Pfam" id="PF01118">
    <property type="entry name" value="Semialdhyde_dh"/>
    <property type="match status" value="1"/>
</dbReference>
<protein>
    <recommendedName>
        <fullName evidence="7">N-acetyl-gamma-glutamyl-phosphate reductase</fullName>
        <shortName evidence="7">AGPR</shortName>
        <ecNumber evidence="7">1.2.1.38</ecNumber>
    </recommendedName>
    <alternativeName>
        <fullName evidence="7">N-acetyl-glutamate semialdehyde dehydrogenase</fullName>
        <shortName evidence="7">NAGSA dehydrogenase</shortName>
    </alternativeName>
</protein>
<comment type="similarity">
    <text evidence="7">Belongs to the NAGSA dehydrogenase family. Type 1 subfamily.</text>
</comment>
<dbReference type="NCBIfam" id="TIGR01850">
    <property type="entry name" value="argC"/>
    <property type="match status" value="1"/>
</dbReference>
<evidence type="ECO:0000256" key="7">
    <source>
        <dbReference type="HAMAP-Rule" id="MF_00150"/>
    </source>
</evidence>
<dbReference type="GO" id="GO:0003942">
    <property type="term" value="F:N-acetyl-gamma-glutamyl-phosphate reductase activity"/>
    <property type="evidence" value="ECO:0007669"/>
    <property type="project" value="UniProtKB-UniRule"/>
</dbReference>
<comment type="subcellular location">
    <subcellularLocation>
        <location evidence="7">Cytoplasm</location>
    </subcellularLocation>
</comment>
<dbReference type="SUPFAM" id="SSF55347">
    <property type="entry name" value="Glyceraldehyde-3-phosphate dehydrogenase-like, C-terminal domain"/>
    <property type="match status" value="1"/>
</dbReference>
<dbReference type="InParanoid" id="A0A2S8SPK6"/>
<keyword evidence="4 7" id="KW-0521">NADP</keyword>
<dbReference type="OrthoDB" id="9801289at2"/>
<evidence type="ECO:0000256" key="6">
    <source>
        <dbReference type="ARBA" id="ARBA00050557"/>
    </source>
</evidence>
<accession>A0A2S8SPK6</accession>
<evidence type="ECO:0000256" key="8">
    <source>
        <dbReference type="PROSITE-ProRule" id="PRU10010"/>
    </source>
</evidence>
<dbReference type="GO" id="GO:0051287">
    <property type="term" value="F:NAD binding"/>
    <property type="evidence" value="ECO:0007669"/>
    <property type="project" value="InterPro"/>
</dbReference>
<dbReference type="SUPFAM" id="SSF51735">
    <property type="entry name" value="NAD(P)-binding Rossmann-fold domains"/>
    <property type="match status" value="1"/>
</dbReference>
<dbReference type="Pfam" id="PF22698">
    <property type="entry name" value="Semialdhyde_dhC_1"/>
    <property type="match status" value="1"/>
</dbReference>
<dbReference type="Proteomes" id="UP000237684">
    <property type="component" value="Unassembled WGS sequence"/>
</dbReference>
<gene>
    <name evidence="7" type="primary">argC</name>
    <name evidence="10" type="ORF">B1R32_1235</name>
</gene>
<dbReference type="CDD" id="cd17895">
    <property type="entry name" value="AGPR_1_N"/>
    <property type="match status" value="1"/>
</dbReference>
<evidence type="ECO:0000256" key="2">
    <source>
        <dbReference type="ARBA" id="ARBA00022571"/>
    </source>
</evidence>
<dbReference type="FunCoup" id="A0A2S8SPK6">
    <property type="interactions" value="345"/>
</dbReference>
<dbReference type="FunFam" id="3.30.360.10:FF:000014">
    <property type="entry name" value="N-acetyl-gamma-glutamyl-phosphate reductase"/>
    <property type="match status" value="1"/>
</dbReference>
<dbReference type="InterPro" id="IPR023013">
    <property type="entry name" value="AGPR_AS"/>
</dbReference>
<comment type="catalytic activity">
    <reaction evidence="6 7">
        <text>N-acetyl-L-glutamate 5-semialdehyde + phosphate + NADP(+) = N-acetyl-L-glutamyl 5-phosphate + NADPH + H(+)</text>
        <dbReference type="Rhea" id="RHEA:21588"/>
        <dbReference type="ChEBI" id="CHEBI:15378"/>
        <dbReference type="ChEBI" id="CHEBI:29123"/>
        <dbReference type="ChEBI" id="CHEBI:43474"/>
        <dbReference type="ChEBI" id="CHEBI:57783"/>
        <dbReference type="ChEBI" id="CHEBI:57936"/>
        <dbReference type="ChEBI" id="CHEBI:58349"/>
        <dbReference type="EC" id="1.2.1.38"/>
    </reaction>
</comment>
<reference evidence="10 11" key="1">
    <citation type="journal article" date="2018" name="Syst. Appl. Microbiol.">
        <title>Abditibacterium utsteinense sp. nov., the first cultivated member of candidate phylum FBP, isolated from ice-free Antarctic soil samples.</title>
        <authorList>
            <person name="Tahon G."/>
            <person name="Tytgat B."/>
            <person name="Lebbe L."/>
            <person name="Carlier A."/>
            <person name="Willems A."/>
        </authorList>
    </citation>
    <scope>NUCLEOTIDE SEQUENCE [LARGE SCALE GENOMIC DNA]</scope>
    <source>
        <strain evidence="10 11">LMG 29911</strain>
    </source>
</reference>
<comment type="caution">
    <text evidence="10">The sequence shown here is derived from an EMBL/GenBank/DDBJ whole genome shotgun (WGS) entry which is preliminary data.</text>
</comment>
<dbReference type="Gene3D" id="3.40.50.720">
    <property type="entry name" value="NAD(P)-binding Rossmann-like Domain"/>
    <property type="match status" value="1"/>
</dbReference>
<evidence type="ECO:0000313" key="11">
    <source>
        <dbReference type="Proteomes" id="UP000237684"/>
    </source>
</evidence>
<dbReference type="UniPathway" id="UPA00068">
    <property type="reaction ID" value="UER00108"/>
</dbReference>
<name>A0A2S8SPK6_9BACT</name>
<dbReference type="AlphaFoldDB" id="A0A2S8SPK6"/>
<dbReference type="GO" id="GO:0006526">
    <property type="term" value="P:L-arginine biosynthetic process"/>
    <property type="evidence" value="ECO:0007669"/>
    <property type="project" value="UniProtKB-UniRule"/>
</dbReference>
<dbReference type="Gene3D" id="3.30.360.10">
    <property type="entry name" value="Dihydrodipicolinate Reductase, domain 2"/>
    <property type="match status" value="1"/>
</dbReference>
<dbReference type="PROSITE" id="PS01224">
    <property type="entry name" value="ARGC"/>
    <property type="match status" value="1"/>
</dbReference>
<keyword evidence="2 7" id="KW-0055">Arginine biosynthesis</keyword>
<evidence type="ECO:0000256" key="1">
    <source>
        <dbReference type="ARBA" id="ARBA00004862"/>
    </source>
</evidence>
<evidence type="ECO:0000259" key="9">
    <source>
        <dbReference type="SMART" id="SM00859"/>
    </source>
</evidence>
<dbReference type="InterPro" id="IPR058924">
    <property type="entry name" value="AGPR_dimerisation_dom"/>
</dbReference>
<comment type="function">
    <text evidence="7">Catalyzes the NADPH-dependent reduction of N-acetyl-5-glutamyl phosphate to yield N-acetyl-L-glutamate 5-semialdehyde.</text>
</comment>
<evidence type="ECO:0000256" key="4">
    <source>
        <dbReference type="ARBA" id="ARBA00022857"/>
    </source>
</evidence>
<proteinExistence type="inferred from homology"/>
<dbReference type="InterPro" id="IPR000706">
    <property type="entry name" value="AGPR_type-1"/>
</dbReference>
<dbReference type="InterPro" id="IPR000534">
    <property type="entry name" value="Semialdehyde_DH_NAD-bd"/>
</dbReference>
<keyword evidence="5 7" id="KW-0560">Oxidoreductase</keyword>
<keyword evidence="3 7" id="KW-0028">Amino-acid biosynthesis</keyword>
<keyword evidence="11" id="KW-1185">Reference proteome</keyword>
<evidence type="ECO:0000313" key="10">
    <source>
        <dbReference type="EMBL" id="PQV62721.1"/>
    </source>
</evidence>
<dbReference type="PANTHER" id="PTHR32338:SF10">
    <property type="entry name" value="N-ACETYL-GAMMA-GLUTAMYL-PHOSPHATE REDUCTASE, CHLOROPLASTIC-RELATED"/>
    <property type="match status" value="1"/>
</dbReference>
<feature type="domain" description="Semialdehyde dehydrogenase NAD-binding" evidence="9">
    <location>
        <begin position="10"/>
        <end position="150"/>
    </location>
</feature>